<dbReference type="EMBL" id="BGPR01039130">
    <property type="protein sequence ID" value="GBO15064.1"/>
    <property type="molecule type" value="Genomic_DNA"/>
</dbReference>
<evidence type="ECO:0000313" key="2">
    <source>
        <dbReference type="Proteomes" id="UP000499080"/>
    </source>
</evidence>
<accession>A0A4Y2USI3</accession>
<proteinExistence type="predicted"/>
<gene>
    <name evidence="1" type="ORF">AVEN_47911_1</name>
</gene>
<keyword evidence="2" id="KW-1185">Reference proteome</keyword>
<evidence type="ECO:0000313" key="1">
    <source>
        <dbReference type="EMBL" id="GBO15064.1"/>
    </source>
</evidence>
<organism evidence="1 2">
    <name type="scientific">Araneus ventricosus</name>
    <name type="common">Orbweaver spider</name>
    <name type="synonym">Epeira ventricosa</name>
    <dbReference type="NCBI Taxonomy" id="182803"/>
    <lineage>
        <taxon>Eukaryota</taxon>
        <taxon>Metazoa</taxon>
        <taxon>Ecdysozoa</taxon>
        <taxon>Arthropoda</taxon>
        <taxon>Chelicerata</taxon>
        <taxon>Arachnida</taxon>
        <taxon>Araneae</taxon>
        <taxon>Araneomorphae</taxon>
        <taxon>Entelegynae</taxon>
        <taxon>Araneoidea</taxon>
        <taxon>Araneidae</taxon>
        <taxon>Araneus</taxon>
    </lineage>
</organism>
<name>A0A4Y2USI3_ARAVE</name>
<reference evidence="1 2" key="1">
    <citation type="journal article" date="2019" name="Sci. Rep.">
        <title>Orb-weaving spider Araneus ventricosus genome elucidates the spidroin gene catalogue.</title>
        <authorList>
            <person name="Kono N."/>
            <person name="Nakamura H."/>
            <person name="Ohtoshi R."/>
            <person name="Moran D.A.P."/>
            <person name="Shinohara A."/>
            <person name="Yoshida Y."/>
            <person name="Fujiwara M."/>
            <person name="Mori M."/>
            <person name="Tomita M."/>
            <person name="Arakawa K."/>
        </authorList>
    </citation>
    <scope>NUCLEOTIDE SEQUENCE [LARGE SCALE GENOMIC DNA]</scope>
</reference>
<sequence>MVKFLFPKVCTLKRFRIENSKAPSTLCEVAKSQEGDPAVVYVPYKEAVGCLQYRPVATRQDIAYVVALTSGALCKTTKDDWKHVKRIYRYLQDASNVGSPVQVACTDRIFCLQ</sequence>
<comment type="caution">
    <text evidence="1">The sequence shown here is derived from an EMBL/GenBank/DDBJ whole genome shotgun (WGS) entry which is preliminary data.</text>
</comment>
<evidence type="ECO:0008006" key="3">
    <source>
        <dbReference type="Google" id="ProtNLM"/>
    </source>
</evidence>
<protein>
    <recommendedName>
        <fullName evidence="3">Retrovirus-related Pol polyprotein from transposon TNT 1-94</fullName>
    </recommendedName>
</protein>
<dbReference type="OrthoDB" id="411615at2759"/>
<dbReference type="Proteomes" id="UP000499080">
    <property type="component" value="Unassembled WGS sequence"/>
</dbReference>
<dbReference type="AlphaFoldDB" id="A0A4Y2USI3"/>